<dbReference type="CDD" id="cd11304">
    <property type="entry name" value="Cadherin_repeat"/>
    <property type="match status" value="1"/>
</dbReference>
<sequence length="390" mass="40746">MTPKQVIVTKYIEDEGPKMSMSMMSEKLGIPVNFMTLGKAKKPSDKPHLQHLVVEDHEFFESDPPGTVIGSISDKSLGSTITVTPDDGRFQVIGSDLVVGSVPSSPGSFSINLIETLAGSLNSPRTTPITVTVLPAPQIVFTGSSSLAEDTAIGTTVGALTVINGNGSYVFTKITDADSKFSLTGSIIELASSLDYETKTFHDVTFLADSGIYPSVTKTFRIAVTNVIEGTLGPTTGMYKNTDSPGTTVAPVTGLDAGASETIVSITPDDGRIAILDGNLIVKGVSPSTPGTFTATLQTSAGRSFDVVITVNEDVVVSGSVMTLSDGSTYALAGDQSTYDLGIHYSSNLRFADLPILASDSTTPSDVILIRTSSGSRKITLGDLIDILES</sequence>
<accession>A0A7S5QXU9</accession>
<name>A0A7S5QXU9_9CAUD</name>
<dbReference type="EMBL" id="MN988486">
    <property type="protein sequence ID" value="QIG68008.1"/>
    <property type="molecule type" value="Genomic_DNA"/>
</dbReference>
<dbReference type="Proteomes" id="UP000605518">
    <property type="component" value="Segment"/>
</dbReference>
<dbReference type="Gene3D" id="2.60.40.60">
    <property type="entry name" value="Cadherins"/>
    <property type="match status" value="1"/>
</dbReference>
<organism evidence="1 2">
    <name type="scientific">Rhizobium phage RHph_Y68</name>
    <dbReference type="NCBI Taxonomy" id="2509787"/>
    <lineage>
        <taxon>Viruses</taxon>
        <taxon>Duplodnaviria</taxon>
        <taxon>Heunggongvirae</taxon>
        <taxon>Uroviricota</taxon>
        <taxon>Caudoviricetes</taxon>
        <taxon>Pootjesviridae</taxon>
        <taxon>Staniewskivirinae</taxon>
        <taxon>Trinifflemingvirus</taxon>
        <taxon>Trinifflemingvirus Y68</taxon>
    </lineage>
</organism>
<evidence type="ECO:0000313" key="1">
    <source>
        <dbReference type="EMBL" id="QIG68008.1"/>
    </source>
</evidence>
<gene>
    <name evidence="1" type="ORF">EVB55_073</name>
</gene>
<evidence type="ECO:0000313" key="2">
    <source>
        <dbReference type="Proteomes" id="UP000605518"/>
    </source>
</evidence>
<evidence type="ECO:0008006" key="3">
    <source>
        <dbReference type="Google" id="ProtNLM"/>
    </source>
</evidence>
<keyword evidence="2" id="KW-1185">Reference proteome</keyword>
<reference evidence="1" key="1">
    <citation type="submission" date="2020-01" db="EMBL/GenBank/DDBJ databases">
        <title>Patterns of diversity and host range of bacteriophage communities associated with bean-nodulatin bacteria.</title>
        <authorList>
            <person name="Vann Cauwenberghe J."/>
            <person name="Santamaria R.I."/>
            <person name="Bustos P."/>
            <person name="Juarez S."/>
            <person name="Gonzalez V."/>
        </authorList>
    </citation>
    <scope>NUCLEOTIDE SEQUENCE</scope>
</reference>
<proteinExistence type="predicted"/>
<protein>
    <recommendedName>
        <fullName evidence="3">Cadherin domain-containing protein</fullName>
    </recommendedName>
</protein>